<sequence length="148" mass="16431">MDRAPQSFPAHPDALPAVLSCVDCCREDIDPDTLIRARIAVEELFMNFVRHARPQGEGESLQAWLEVSCAGGRMDLCFEDSASPFDPFAGLDSVLEALEQPLELRSEGGVGRLLIRQLADSASYSRSDGRNRIELLFAPRSRRWLANV</sequence>
<evidence type="ECO:0000313" key="3">
    <source>
        <dbReference type="Proteomes" id="UP000886602"/>
    </source>
</evidence>
<dbReference type="GO" id="GO:0005524">
    <property type="term" value="F:ATP binding"/>
    <property type="evidence" value="ECO:0007669"/>
    <property type="project" value="UniProtKB-KW"/>
</dbReference>
<gene>
    <name evidence="2" type="ORF">IPJ48_07885</name>
</gene>
<evidence type="ECO:0000259" key="1">
    <source>
        <dbReference type="Pfam" id="PF13581"/>
    </source>
</evidence>
<dbReference type="EMBL" id="JADJNC010000011">
    <property type="protein sequence ID" value="MBK7423007.1"/>
    <property type="molecule type" value="Genomic_DNA"/>
</dbReference>
<feature type="domain" description="Histidine kinase/HSP90-like ATPase" evidence="1">
    <location>
        <begin position="8"/>
        <end position="135"/>
    </location>
</feature>
<dbReference type="Gene3D" id="3.30.565.10">
    <property type="entry name" value="Histidine kinase-like ATPase, C-terminal domain"/>
    <property type="match status" value="1"/>
</dbReference>
<comment type="caution">
    <text evidence="2">The sequence shown here is derived from an EMBL/GenBank/DDBJ whole genome shotgun (WGS) entry which is preliminary data.</text>
</comment>
<evidence type="ECO:0000313" key="2">
    <source>
        <dbReference type="EMBL" id="MBK7423007.1"/>
    </source>
</evidence>
<dbReference type="Proteomes" id="UP000886602">
    <property type="component" value="Unassembled WGS sequence"/>
</dbReference>
<dbReference type="AlphaFoldDB" id="A0A9D7F6N2"/>
<protein>
    <submittedName>
        <fullName evidence="2">ATP-binding protein</fullName>
    </submittedName>
</protein>
<name>A0A9D7F6N2_9RHOO</name>
<organism evidence="2 3">
    <name type="scientific">Candidatus Propionivibrio dominans</name>
    <dbReference type="NCBI Taxonomy" id="2954373"/>
    <lineage>
        <taxon>Bacteria</taxon>
        <taxon>Pseudomonadati</taxon>
        <taxon>Pseudomonadota</taxon>
        <taxon>Betaproteobacteria</taxon>
        <taxon>Rhodocyclales</taxon>
        <taxon>Rhodocyclaceae</taxon>
        <taxon>Propionivibrio</taxon>
    </lineage>
</organism>
<dbReference type="CDD" id="cd16936">
    <property type="entry name" value="HATPase_RsbW-like"/>
    <property type="match status" value="1"/>
</dbReference>
<accession>A0A9D7F6N2</accession>
<keyword evidence="2" id="KW-0067">ATP-binding</keyword>
<proteinExistence type="predicted"/>
<dbReference type="Pfam" id="PF13581">
    <property type="entry name" value="HATPase_c_2"/>
    <property type="match status" value="1"/>
</dbReference>
<dbReference type="InterPro" id="IPR003594">
    <property type="entry name" value="HATPase_dom"/>
</dbReference>
<dbReference type="InterPro" id="IPR036890">
    <property type="entry name" value="HATPase_C_sf"/>
</dbReference>
<reference evidence="2" key="1">
    <citation type="submission" date="2020-10" db="EMBL/GenBank/DDBJ databases">
        <title>Connecting structure to function with the recovery of over 1000 high-quality activated sludge metagenome-assembled genomes encoding full-length rRNA genes using long-read sequencing.</title>
        <authorList>
            <person name="Singleton C.M."/>
            <person name="Petriglieri F."/>
            <person name="Kristensen J.M."/>
            <person name="Kirkegaard R.H."/>
            <person name="Michaelsen T.Y."/>
            <person name="Andersen M.H."/>
            <person name="Karst S.M."/>
            <person name="Dueholm M.S."/>
            <person name="Nielsen P.H."/>
            <person name="Albertsen M."/>
        </authorList>
    </citation>
    <scope>NUCLEOTIDE SEQUENCE</scope>
    <source>
        <strain evidence="2">EsbW_18-Q3-R4-48_MAXAC.044</strain>
    </source>
</reference>
<keyword evidence="2" id="KW-0547">Nucleotide-binding</keyword>